<reference evidence="1" key="1">
    <citation type="journal article" date="2015" name="Nature">
        <title>Complex archaea that bridge the gap between prokaryotes and eukaryotes.</title>
        <authorList>
            <person name="Spang A."/>
            <person name="Saw J.H."/>
            <person name="Jorgensen S.L."/>
            <person name="Zaremba-Niedzwiedzka K."/>
            <person name="Martijn J."/>
            <person name="Lind A.E."/>
            <person name="van Eijk R."/>
            <person name="Schleper C."/>
            <person name="Guy L."/>
            <person name="Ettema T.J."/>
        </authorList>
    </citation>
    <scope>NUCLEOTIDE SEQUENCE</scope>
</reference>
<comment type="caution">
    <text evidence="1">The sequence shown here is derived from an EMBL/GenBank/DDBJ whole genome shotgun (WGS) entry which is preliminary data.</text>
</comment>
<accession>A0A0F8X186</accession>
<feature type="non-terminal residue" evidence="1">
    <location>
        <position position="24"/>
    </location>
</feature>
<evidence type="ECO:0000313" key="1">
    <source>
        <dbReference type="EMBL" id="KKK54575.1"/>
    </source>
</evidence>
<name>A0A0F8X186_9ZZZZ</name>
<dbReference type="AlphaFoldDB" id="A0A0F8X186"/>
<gene>
    <name evidence="1" type="ORF">LCGC14_3083370</name>
</gene>
<dbReference type="EMBL" id="LAZR01065929">
    <property type="protein sequence ID" value="KKK54575.1"/>
    <property type="molecule type" value="Genomic_DNA"/>
</dbReference>
<sequence>MKRLDLTCDNCGKVEKGDEYHYGL</sequence>
<protein>
    <submittedName>
        <fullName evidence="1">Uncharacterized protein</fullName>
    </submittedName>
</protein>
<organism evidence="1">
    <name type="scientific">marine sediment metagenome</name>
    <dbReference type="NCBI Taxonomy" id="412755"/>
    <lineage>
        <taxon>unclassified sequences</taxon>
        <taxon>metagenomes</taxon>
        <taxon>ecological metagenomes</taxon>
    </lineage>
</organism>
<proteinExistence type="predicted"/>